<protein>
    <submittedName>
        <fullName evidence="3">BQ5605_C019g09017 protein</fullName>
    </submittedName>
</protein>
<keyword evidence="2" id="KW-1133">Transmembrane helix</keyword>
<dbReference type="Proteomes" id="UP000249464">
    <property type="component" value="Unassembled WGS sequence"/>
</dbReference>
<evidence type="ECO:0000313" key="4">
    <source>
        <dbReference type="Proteomes" id="UP000249464"/>
    </source>
</evidence>
<keyword evidence="2" id="KW-0472">Membrane</keyword>
<name>A0A2X0LWA9_9BASI</name>
<dbReference type="STRING" id="796604.A0A2X0LWA9"/>
<evidence type="ECO:0000313" key="3">
    <source>
        <dbReference type="EMBL" id="SGY24168.1"/>
    </source>
</evidence>
<organism evidence="3 4">
    <name type="scientific">Microbotryum silenes-dioicae</name>
    <dbReference type="NCBI Taxonomy" id="796604"/>
    <lineage>
        <taxon>Eukaryota</taxon>
        <taxon>Fungi</taxon>
        <taxon>Dikarya</taxon>
        <taxon>Basidiomycota</taxon>
        <taxon>Pucciniomycotina</taxon>
        <taxon>Microbotryomycetes</taxon>
        <taxon>Microbotryales</taxon>
        <taxon>Microbotryaceae</taxon>
        <taxon>Microbotryum</taxon>
    </lineage>
</organism>
<keyword evidence="2" id="KW-0812">Transmembrane</keyword>
<feature type="region of interest" description="Disordered" evidence="1">
    <location>
        <begin position="70"/>
        <end position="98"/>
    </location>
</feature>
<evidence type="ECO:0000256" key="1">
    <source>
        <dbReference type="SAM" id="MobiDB-lite"/>
    </source>
</evidence>
<dbReference type="AlphaFoldDB" id="A0A2X0LWA9"/>
<dbReference type="EMBL" id="FQNC01000019">
    <property type="protein sequence ID" value="SGY24168.1"/>
    <property type="molecule type" value="Genomic_DNA"/>
</dbReference>
<sequence length="713" mass="80055">MATQDILASLPTAVPLLIVDSILNALTHPNPTRRRVGLALVLLYCVLALRLLAVARHMSLASAPAPLSRLAKARSTSSRDPDDGQEVPVYDDSPPVSSIQRDNLARLVHLVDTRKSAYPPRRLTEMALQHPSNRLVAVTAVVLHWKRRRGLQLVLKQLSRYPFIREIIVWNNHPGVSLKASDFFISPQPSSDLPQPRLRIFNSPSNVHDAGKHFACSMATSEHCYFNDDDWLNIYLDSLYTKYIDTRSGIISGSASASTSSVAVPRIVSNTMPVIHLEHHVNLHTGFTWIGCGSFAPKALSVRFLNQQTAAPVMLTRDQTLVSDMFFSLWTNTYPEQMPNDLVPIDVEGGDVGWSTGVDQWAIVYENVVSSYDRAYSLAYIDLGASIPSFPQLDAVRKLHDILTVQDTYLVPDPFPTIASPPESQLRAPCANDKCLFMTSLTPFPHPSTLIYPLPIKPSFWANLFSRKPRHRELMSRYGLPSSTSSDMDPKFDPYAIDHMHEHEARFNAMPNWPTDEWWTRNGSWHLAVDGKPHDQTCWSTLKGSFHPISTNLNTFVPRSDCISPLIAPDADDYFGLSFIRPRAVTHFTIVGSTTLLNLVSWETPDQTAESWQVFTTREHAIPHEVGGWEPRRFVGSIKVRQLRVGIIEIKGELERQHPRDEELEQKDVDLMEEGEADDILPVVKIAKIKFVSQGRKVEPLSVCGFDLDGFKV</sequence>
<feature type="transmembrane region" description="Helical" evidence="2">
    <location>
        <begin position="38"/>
        <end position="58"/>
    </location>
</feature>
<accession>A0A2X0LWA9</accession>
<keyword evidence="4" id="KW-1185">Reference proteome</keyword>
<proteinExistence type="predicted"/>
<gene>
    <name evidence="3" type="primary">BQ5605_C019g09017</name>
    <name evidence="3" type="ORF">BQ5605_C019G09017</name>
</gene>
<evidence type="ECO:0000256" key="2">
    <source>
        <dbReference type="SAM" id="Phobius"/>
    </source>
</evidence>
<reference evidence="3 4" key="1">
    <citation type="submission" date="2016-11" db="EMBL/GenBank/DDBJ databases">
        <authorList>
            <person name="Jaros S."/>
            <person name="Januszkiewicz K."/>
            <person name="Wedrychowicz H."/>
        </authorList>
    </citation>
    <scope>NUCLEOTIDE SEQUENCE [LARGE SCALE GENOMIC DNA]</scope>
</reference>